<name>A0A6A5W354_9PLEO</name>
<feature type="compositionally biased region" description="Low complexity" evidence="1">
    <location>
        <begin position="53"/>
        <end position="64"/>
    </location>
</feature>
<reference evidence="2" key="1">
    <citation type="journal article" date="2020" name="Stud. Mycol.">
        <title>101 Dothideomycetes genomes: a test case for predicting lifestyles and emergence of pathogens.</title>
        <authorList>
            <person name="Haridas S."/>
            <person name="Albert R."/>
            <person name="Binder M."/>
            <person name="Bloem J."/>
            <person name="Labutti K."/>
            <person name="Salamov A."/>
            <person name="Andreopoulos B."/>
            <person name="Baker S."/>
            <person name="Barry K."/>
            <person name="Bills G."/>
            <person name="Bluhm B."/>
            <person name="Cannon C."/>
            <person name="Castanera R."/>
            <person name="Culley D."/>
            <person name="Daum C."/>
            <person name="Ezra D."/>
            <person name="Gonzalez J."/>
            <person name="Henrissat B."/>
            <person name="Kuo A."/>
            <person name="Liang C."/>
            <person name="Lipzen A."/>
            <person name="Lutzoni F."/>
            <person name="Magnuson J."/>
            <person name="Mondo S."/>
            <person name="Nolan M."/>
            <person name="Ohm R."/>
            <person name="Pangilinan J."/>
            <person name="Park H.-J."/>
            <person name="Ramirez L."/>
            <person name="Alfaro M."/>
            <person name="Sun H."/>
            <person name="Tritt A."/>
            <person name="Yoshinaga Y."/>
            <person name="Zwiers L.-H."/>
            <person name="Turgeon B."/>
            <person name="Goodwin S."/>
            <person name="Spatafora J."/>
            <person name="Crous P."/>
            <person name="Grigoriev I."/>
        </authorList>
    </citation>
    <scope>NUCLEOTIDE SEQUENCE</scope>
    <source>
        <strain evidence="2">CBS 123094</strain>
    </source>
</reference>
<dbReference type="EMBL" id="ML977638">
    <property type="protein sequence ID" value="KAF1995498.1"/>
    <property type="molecule type" value="Genomic_DNA"/>
</dbReference>
<gene>
    <name evidence="2" type="ORF">P154DRAFT_623954</name>
</gene>
<feature type="region of interest" description="Disordered" evidence="1">
    <location>
        <begin position="372"/>
        <end position="464"/>
    </location>
</feature>
<organism evidence="2 3">
    <name type="scientific">Amniculicola lignicola CBS 123094</name>
    <dbReference type="NCBI Taxonomy" id="1392246"/>
    <lineage>
        <taxon>Eukaryota</taxon>
        <taxon>Fungi</taxon>
        <taxon>Dikarya</taxon>
        <taxon>Ascomycota</taxon>
        <taxon>Pezizomycotina</taxon>
        <taxon>Dothideomycetes</taxon>
        <taxon>Pleosporomycetidae</taxon>
        <taxon>Pleosporales</taxon>
        <taxon>Amniculicolaceae</taxon>
        <taxon>Amniculicola</taxon>
    </lineage>
</organism>
<feature type="compositionally biased region" description="Polar residues" evidence="1">
    <location>
        <begin position="396"/>
        <end position="409"/>
    </location>
</feature>
<feature type="compositionally biased region" description="Gly residues" evidence="1">
    <location>
        <begin position="435"/>
        <end position="449"/>
    </location>
</feature>
<dbReference type="OrthoDB" id="3796126at2759"/>
<keyword evidence="3" id="KW-1185">Reference proteome</keyword>
<feature type="region of interest" description="Disordered" evidence="1">
    <location>
        <begin position="15"/>
        <end position="64"/>
    </location>
</feature>
<evidence type="ECO:0000313" key="2">
    <source>
        <dbReference type="EMBL" id="KAF1995498.1"/>
    </source>
</evidence>
<feature type="compositionally biased region" description="Polar residues" evidence="1">
    <location>
        <begin position="452"/>
        <end position="464"/>
    </location>
</feature>
<sequence length="464" mass="51058">MSGVALPPRFYTPSGFRISMWDSEDESSRPSRNINPERYFLPRTPKQQPPPSLSSNDPNSDNIDMMFQGAASEIDPDSSVGQAVHATLQSNPPAPSTIENGFAVRAMPEIQVSDRESREECDRIGPLNEHVLPHNSSSRLTDMLRVVSPSKTGYNDFYPEHPSAMPAPLYGSHVPPMTHSNMSPIPPSDLLAVPLADGRTILNHFYMINEHIDVLGRSMYDQVERQKDQQLAALEAQTRDVVTRLEQKIDDVKSTLSASLGEYIDRASNRHHAIDGKMNGLLDFVKAEVVGSLTSQSQKTAEMELGLKQLQKTVQDLQKTIESRVTLPAPVMPHGQYAAPPGLGAPQVGNLPHARSQPSLGVGFYDTANEMARDSNQRLPPVPEVRNEGRYRYGNPNPNGWQQHRSPNQGREGKENMYAFSSPPNPYNSSNGNGPYSGGYMGGYPGYFPGGQSDQGYNYSPSAK</sequence>
<proteinExistence type="predicted"/>
<evidence type="ECO:0000313" key="3">
    <source>
        <dbReference type="Proteomes" id="UP000799779"/>
    </source>
</evidence>
<dbReference type="Proteomes" id="UP000799779">
    <property type="component" value="Unassembled WGS sequence"/>
</dbReference>
<evidence type="ECO:0000256" key="1">
    <source>
        <dbReference type="SAM" id="MobiDB-lite"/>
    </source>
</evidence>
<protein>
    <submittedName>
        <fullName evidence="2">Uncharacterized protein</fullName>
    </submittedName>
</protein>
<accession>A0A6A5W354</accession>
<dbReference type="AlphaFoldDB" id="A0A6A5W354"/>